<evidence type="ECO:0000256" key="3">
    <source>
        <dbReference type="ARBA" id="ARBA00022679"/>
    </source>
</evidence>
<feature type="transmembrane region" description="Helical" evidence="6">
    <location>
        <begin position="31"/>
        <end position="53"/>
    </location>
</feature>
<keyword evidence="3" id="KW-0808">Transferase</keyword>
<dbReference type="EMBL" id="JAJJMA010313048">
    <property type="protein sequence ID" value="MCL7049180.1"/>
    <property type="molecule type" value="Genomic_DNA"/>
</dbReference>
<accession>A0AA41VXR8</accession>
<evidence type="ECO:0000313" key="7">
    <source>
        <dbReference type="EMBL" id="MCL7049180.1"/>
    </source>
</evidence>
<reference evidence="7" key="1">
    <citation type="submission" date="2022-03" db="EMBL/GenBank/DDBJ databases">
        <title>A functionally conserved STORR gene fusion in Papaver species that diverged 16.8 million years ago.</title>
        <authorList>
            <person name="Catania T."/>
        </authorList>
    </citation>
    <scope>NUCLEOTIDE SEQUENCE</scope>
    <source>
        <strain evidence="7">S-191538</strain>
    </source>
</reference>
<evidence type="ECO:0000256" key="2">
    <source>
        <dbReference type="ARBA" id="ARBA00022676"/>
    </source>
</evidence>
<dbReference type="Pfam" id="PF02485">
    <property type="entry name" value="Branch"/>
    <property type="match status" value="1"/>
</dbReference>
<keyword evidence="5" id="KW-0325">Glycoprotein</keyword>
<dbReference type="InterPro" id="IPR003406">
    <property type="entry name" value="Glyco_trans_14"/>
</dbReference>
<evidence type="ECO:0008006" key="9">
    <source>
        <dbReference type="Google" id="ProtNLM"/>
    </source>
</evidence>
<dbReference type="Proteomes" id="UP001177140">
    <property type="component" value="Unassembled WGS sequence"/>
</dbReference>
<dbReference type="GO" id="GO:0016757">
    <property type="term" value="F:glycosyltransferase activity"/>
    <property type="evidence" value="ECO:0007669"/>
    <property type="project" value="UniProtKB-KW"/>
</dbReference>
<dbReference type="PANTHER" id="PTHR31042">
    <property type="entry name" value="CORE-2/I-BRANCHING BETA-1,6-N-ACETYLGLUCOSAMINYLTRANSFERASE FAMILY PROTEIN-RELATED"/>
    <property type="match status" value="1"/>
</dbReference>
<organism evidence="7 8">
    <name type="scientific">Papaver nudicaule</name>
    <name type="common">Iceland poppy</name>
    <dbReference type="NCBI Taxonomy" id="74823"/>
    <lineage>
        <taxon>Eukaryota</taxon>
        <taxon>Viridiplantae</taxon>
        <taxon>Streptophyta</taxon>
        <taxon>Embryophyta</taxon>
        <taxon>Tracheophyta</taxon>
        <taxon>Spermatophyta</taxon>
        <taxon>Magnoliopsida</taxon>
        <taxon>Ranunculales</taxon>
        <taxon>Papaveraceae</taxon>
        <taxon>Papaveroideae</taxon>
        <taxon>Papaver</taxon>
    </lineage>
</organism>
<dbReference type="GO" id="GO:0016020">
    <property type="term" value="C:membrane"/>
    <property type="evidence" value="ECO:0007669"/>
    <property type="project" value="UniProtKB-SubCell"/>
</dbReference>
<dbReference type="InterPro" id="IPR044174">
    <property type="entry name" value="BC10-like"/>
</dbReference>
<keyword evidence="6" id="KW-1133">Transmembrane helix</keyword>
<sequence length="436" mass="50212">MKNQYQKLQNLSTDQKNVSSKISTQSNLLKLIVVLCILFFMFGLFTGNIWSFYQKSFSFNLQFTQFAATNSSPTATPLQPPPSSPLEILPPHHDQHNQVMLMPGNNNTAGADNSTASRIGLSEYIKPPQNLMHDMKDEELLWRASMVPKIEEFPYKVTPKVAFMFLTRGGVILGPLWDKFFNGVDTNLYSVYVHSNPSNNETIIPPENSVFNGRTIPSKEVQWGSFNMIEAERRLLANALLDLSNQRFILLSEACIPLYNFSTVYSYVVNSTKTFIESYDLPGGVGRGRYSPRMRPQISLHQWRKGSQWFEMDRELATEIVSDRTYFPLFGKFCKSSCYGDEHYIPTFLNINKEFAYRNSYRTLTWVDWAKGGPHPTKFTRTDVTVELLQRLRYNNGTQCEYNGEKTDICHLFARKFIPNTLDRLLRFAPKFMGFN</sequence>
<comment type="subcellular location">
    <subcellularLocation>
        <location evidence="1">Membrane</location>
        <topology evidence="1">Single-pass type II membrane protein</topology>
    </subcellularLocation>
</comment>
<evidence type="ECO:0000313" key="8">
    <source>
        <dbReference type="Proteomes" id="UP001177140"/>
    </source>
</evidence>
<keyword evidence="4 6" id="KW-0472">Membrane</keyword>
<gene>
    <name evidence="7" type="ORF">MKW94_025553</name>
</gene>
<protein>
    <recommendedName>
        <fullName evidence="9">Core-2/I-branching beta-1,6-N-acetylglucosaminyltransferase family protein</fullName>
    </recommendedName>
</protein>
<keyword evidence="8" id="KW-1185">Reference proteome</keyword>
<dbReference type="AlphaFoldDB" id="A0AA41VXR8"/>
<keyword evidence="6" id="KW-0812">Transmembrane</keyword>
<comment type="caution">
    <text evidence="7">The sequence shown here is derived from an EMBL/GenBank/DDBJ whole genome shotgun (WGS) entry which is preliminary data.</text>
</comment>
<proteinExistence type="predicted"/>
<evidence type="ECO:0000256" key="1">
    <source>
        <dbReference type="ARBA" id="ARBA00004606"/>
    </source>
</evidence>
<dbReference type="PANTHER" id="PTHR31042:SF153">
    <property type="entry name" value="GLYCOSYLTRANSFERASE BC10-LIKE"/>
    <property type="match status" value="1"/>
</dbReference>
<evidence type="ECO:0000256" key="5">
    <source>
        <dbReference type="ARBA" id="ARBA00023180"/>
    </source>
</evidence>
<evidence type="ECO:0000256" key="6">
    <source>
        <dbReference type="SAM" id="Phobius"/>
    </source>
</evidence>
<keyword evidence="2" id="KW-0328">Glycosyltransferase</keyword>
<name>A0AA41VXR8_PAPNU</name>
<evidence type="ECO:0000256" key="4">
    <source>
        <dbReference type="ARBA" id="ARBA00023136"/>
    </source>
</evidence>